<sequence>MEDYVANIDPLANPSALKRALASVLHGPDFTGYHTLPLNFELSLHPARRAEYGGRRPRRRIRVGTPLTFDWGRHEPRPEVIRKILKFPYVDPVHEEEQFELARELRKHLVHIEAVQFGWGCRDDVFSAEYERDCEGNGRLGFDGDNRHFRLKIHEEDRNIILVSLGYYSESHRPVISLSLNYAPTYEEEELTGVIFDDTLDMFDFSKAKTSSGPSRRRLSTLDDDHEIYAEFTYLSVRLICQNEASARDFRWICERAHVPVHVGALPMVRRELFSQATVDIYDSWLSTLPWEVAFQVDALARANILDLQEIMRLRTPLLYFECYHAKVTPSRLLLEGPFPERCNRVVRKYAGHTSNFLRVSFMDENRLQYRFDRDVDGYDFIRKRFGTLLFEGLWIAGRHFKFLAYSQSALKNHSVWFVRDFTAHENGTEVHVTVDSIIAGLGIFRNVPQDLELMRCPARYGARVAQAFTTTEAAVEVEVEEVFPVEDMMDPNGYRSFTDGIGLVSQELAADIWGALQEKSVRHRRYGRCMPRAFQIRFQGFKGMLSVDHNLSGRAVCLRLSMKKFEAPESMTIEVASAFNKPGRLYLSRPLTMLLEGLKVRGGFGIFKTLQDAVIKDTKEATRSFRQAATLWEAYGLGTAFKLSSIFLDLAKFGSEAIEDPFLLQCLKFGIYHILRDLKYHARIPVPKGYSLVGVADIHGYLKEGEIFACVAQSWSSTIHPGDVQVATAIGRPPPGTVFDEEPLTNTVVFSTRGTRPLASCLSGGDLDGDVFMLTTLEGLLPTEIYEPAEYASAQRKTVPHTSTRRDVADFILEYFYSDNIGMIVSSWLVQADQSDQGIFDEACLTLAELHSDAADYPKTGNPVSMRKVPRYALPTMKPDWSAPEIQDRLGLFYQSQRSIGRLYREVQLPVPRAQPPPANAFDVHLNTADTIAIFRVSFKPRDVLERVMYNRTSQFISMPDVLNHSDIAITEICSILQDYARTLRQICVSFNISHRRAARLSEEEVVAGTIVAQSSQPRVRKEAVSQMREQSSFLVSRIAARIVGPKEGDGGKNEALTRAWLAYRLSTLQPHAFGFRSFGLVAMHEVFDAIKWIVAMGEREKFCAAV</sequence>
<organism evidence="3 4">
    <name type="scientific">Phanerochaete carnosa (strain HHB-10118-sp)</name>
    <name type="common">White-rot fungus</name>
    <name type="synonym">Peniophora carnosa</name>
    <dbReference type="NCBI Taxonomy" id="650164"/>
    <lineage>
        <taxon>Eukaryota</taxon>
        <taxon>Fungi</taxon>
        <taxon>Dikarya</taxon>
        <taxon>Basidiomycota</taxon>
        <taxon>Agaricomycotina</taxon>
        <taxon>Agaricomycetes</taxon>
        <taxon>Polyporales</taxon>
        <taxon>Phanerochaetaceae</taxon>
        <taxon>Phanerochaete</taxon>
    </lineage>
</organism>
<keyword evidence="1" id="KW-0808">Transferase</keyword>
<gene>
    <name evidence="3" type="ORF">PHACADRAFT_161565</name>
</gene>
<dbReference type="HOGENOM" id="CLU_001366_2_1_1"/>
<dbReference type="Proteomes" id="UP000008370">
    <property type="component" value="Unassembled WGS sequence"/>
</dbReference>
<dbReference type="InterPro" id="IPR007855">
    <property type="entry name" value="RDRP"/>
</dbReference>
<dbReference type="KEGG" id="pco:PHACADRAFT_161565"/>
<dbReference type="EC" id="2.7.7.48" evidence="1"/>
<dbReference type="AlphaFoldDB" id="K5W8M9"/>
<dbReference type="InterPro" id="IPR057596">
    <property type="entry name" value="RDRP_core"/>
</dbReference>
<evidence type="ECO:0000313" key="4">
    <source>
        <dbReference type="Proteomes" id="UP000008370"/>
    </source>
</evidence>
<dbReference type="OrthoDB" id="6513042at2759"/>
<dbReference type="InParanoid" id="K5W8M9"/>
<reference evidence="3 4" key="1">
    <citation type="journal article" date="2012" name="BMC Genomics">
        <title>Comparative genomics of the white-rot fungi, Phanerochaete carnosa and P. chrysosporium, to elucidate the genetic basis of the distinct wood types they colonize.</title>
        <authorList>
            <person name="Suzuki H."/>
            <person name="MacDonald J."/>
            <person name="Syed K."/>
            <person name="Salamov A."/>
            <person name="Hori C."/>
            <person name="Aerts A."/>
            <person name="Henrissat B."/>
            <person name="Wiebenga A."/>
            <person name="vanKuyk P.A."/>
            <person name="Barry K."/>
            <person name="Lindquist E."/>
            <person name="LaButti K."/>
            <person name="Lapidus A."/>
            <person name="Lucas S."/>
            <person name="Coutinho P."/>
            <person name="Gong Y."/>
            <person name="Samejima M."/>
            <person name="Mahadevan R."/>
            <person name="Abou-Zaid M."/>
            <person name="de Vries R.P."/>
            <person name="Igarashi K."/>
            <person name="Yadav J.S."/>
            <person name="Grigoriev I.V."/>
            <person name="Master E.R."/>
        </authorList>
    </citation>
    <scope>NUCLEOTIDE SEQUENCE [LARGE SCALE GENOMIC DNA]</scope>
    <source>
        <strain evidence="3 4">HHB-10118-sp</strain>
    </source>
</reference>
<dbReference type="GO" id="GO:0003723">
    <property type="term" value="F:RNA binding"/>
    <property type="evidence" value="ECO:0007669"/>
    <property type="project" value="UniProtKB-KW"/>
</dbReference>
<dbReference type="PANTHER" id="PTHR23079:SF55">
    <property type="entry name" value="RNA-DIRECTED RNA POLYMERASE"/>
    <property type="match status" value="1"/>
</dbReference>
<keyword evidence="1" id="KW-0696">RNA-directed RNA polymerase</keyword>
<accession>K5W8M9</accession>
<keyword evidence="1" id="KW-0694">RNA-binding</keyword>
<keyword evidence="4" id="KW-1185">Reference proteome</keyword>
<protein>
    <recommendedName>
        <fullName evidence="1">RNA-dependent RNA polymerase</fullName>
        <ecNumber evidence="1">2.7.7.48</ecNumber>
    </recommendedName>
</protein>
<dbReference type="PANTHER" id="PTHR23079">
    <property type="entry name" value="RNA-DEPENDENT RNA POLYMERASE"/>
    <property type="match status" value="1"/>
</dbReference>
<dbReference type="EMBL" id="JH930472">
    <property type="protein sequence ID" value="EKM55555.1"/>
    <property type="molecule type" value="Genomic_DNA"/>
</dbReference>
<proteinExistence type="inferred from homology"/>
<name>K5W8M9_PHACS</name>
<keyword evidence="1" id="KW-0548">Nucleotidyltransferase</keyword>
<dbReference type="GO" id="GO:0003968">
    <property type="term" value="F:RNA-directed RNA polymerase activity"/>
    <property type="evidence" value="ECO:0007669"/>
    <property type="project" value="UniProtKB-KW"/>
</dbReference>
<feature type="domain" description="RDRP core" evidence="2">
    <location>
        <begin position="328"/>
        <end position="908"/>
    </location>
</feature>
<dbReference type="GO" id="GO:0031380">
    <property type="term" value="C:nuclear RNA-directed RNA polymerase complex"/>
    <property type="evidence" value="ECO:0007669"/>
    <property type="project" value="TreeGrafter"/>
</dbReference>
<comment type="catalytic activity">
    <reaction evidence="1">
        <text>RNA(n) + a ribonucleoside 5'-triphosphate = RNA(n+1) + diphosphate</text>
        <dbReference type="Rhea" id="RHEA:21248"/>
        <dbReference type="Rhea" id="RHEA-COMP:14527"/>
        <dbReference type="Rhea" id="RHEA-COMP:17342"/>
        <dbReference type="ChEBI" id="CHEBI:33019"/>
        <dbReference type="ChEBI" id="CHEBI:61557"/>
        <dbReference type="ChEBI" id="CHEBI:140395"/>
        <dbReference type="EC" id="2.7.7.48"/>
    </reaction>
</comment>
<dbReference type="GO" id="GO:0030422">
    <property type="term" value="P:siRNA processing"/>
    <property type="evidence" value="ECO:0007669"/>
    <property type="project" value="TreeGrafter"/>
</dbReference>
<dbReference type="RefSeq" id="XP_007395878.1">
    <property type="nucleotide sequence ID" value="XM_007395816.1"/>
</dbReference>
<comment type="similarity">
    <text evidence="1">Belongs to the RdRP family.</text>
</comment>
<evidence type="ECO:0000313" key="3">
    <source>
        <dbReference type="EMBL" id="EKM55555.1"/>
    </source>
</evidence>
<dbReference type="GeneID" id="18909199"/>
<dbReference type="Pfam" id="PF05183">
    <property type="entry name" value="RdRP"/>
    <property type="match status" value="1"/>
</dbReference>
<evidence type="ECO:0000256" key="1">
    <source>
        <dbReference type="RuleBase" id="RU363098"/>
    </source>
</evidence>
<evidence type="ECO:0000259" key="2">
    <source>
        <dbReference type="Pfam" id="PF05183"/>
    </source>
</evidence>